<keyword evidence="1" id="KW-0472">Membrane</keyword>
<accession>A0A8S5T933</accession>
<evidence type="ECO:0000313" key="2">
    <source>
        <dbReference type="EMBL" id="DAF59750.1"/>
    </source>
</evidence>
<keyword evidence="1" id="KW-0812">Transmembrane</keyword>
<feature type="transmembrane region" description="Helical" evidence="1">
    <location>
        <begin position="7"/>
        <end position="23"/>
    </location>
</feature>
<proteinExistence type="predicted"/>
<reference evidence="2" key="1">
    <citation type="journal article" date="2021" name="Proc. Natl. Acad. Sci. U.S.A.">
        <title>A Catalog of Tens of Thousands of Viruses from Human Metagenomes Reveals Hidden Associations with Chronic Diseases.</title>
        <authorList>
            <person name="Tisza M.J."/>
            <person name="Buck C.B."/>
        </authorList>
    </citation>
    <scope>NUCLEOTIDE SEQUENCE</scope>
    <source>
        <strain evidence="2">CtllZ17</strain>
    </source>
</reference>
<evidence type="ECO:0000256" key="1">
    <source>
        <dbReference type="SAM" id="Phobius"/>
    </source>
</evidence>
<feature type="transmembrane region" description="Helical" evidence="1">
    <location>
        <begin position="29"/>
        <end position="47"/>
    </location>
</feature>
<name>A0A8S5T933_9VIRU</name>
<sequence length="50" mass="5677">MSDNFKKNFLVICFLSNLALLVLSDNLALRVLNFLAIILVVYTFSLVDKN</sequence>
<dbReference type="EMBL" id="BK032776">
    <property type="protein sequence ID" value="DAF59750.1"/>
    <property type="molecule type" value="Genomic_DNA"/>
</dbReference>
<protein>
    <submittedName>
        <fullName evidence="2">Uncharacterized protein</fullName>
    </submittedName>
</protein>
<keyword evidence="1" id="KW-1133">Transmembrane helix</keyword>
<organism evidence="2">
    <name type="scientific">virus sp. ctllZ17</name>
    <dbReference type="NCBI Taxonomy" id="2827996"/>
    <lineage>
        <taxon>Viruses</taxon>
    </lineage>
</organism>